<reference evidence="1 2" key="1">
    <citation type="submission" date="2015-10" db="EMBL/GenBank/DDBJ databases">
        <title>Butyribacter intestini gen. nov., sp. nov., a butyric acid-producing bacterium of the family Lachnospiraceae isolated from the human faeces.</title>
        <authorList>
            <person name="Zou Y."/>
            <person name="Xue W."/>
            <person name="Luo G."/>
            <person name="Lv M."/>
        </authorList>
    </citation>
    <scope>NUCLEOTIDE SEQUENCE [LARGE SCALE GENOMIC DNA]</scope>
    <source>
        <strain evidence="1 2">TF01-11</strain>
    </source>
</reference>
<protein>
    <recommendedName>
        <fullName evidence="3">Ribbon-helix-helix protein CopG domain-containing protein</fullName>
    </recommendedName>
</protein>
<comment type="caution">
    <text evidence="1">The sequence shown here is derived from an EMBL/GenBank/DDBJ whole genome shotgun (WGS) entry which is preliminary data.</text>
</comment>
<organism evidence="1 2">
    <name type="scientific">Butyribacter intestini</name>
    <dbReference type="NCBI Taxonomy" id="1703332"/>
    <lineage>
        <taxon>Bacteria</taxon>
        <taxon>Bacillati</taxon>
        <taxon>Bacillota</taxon>
        <taxon>Clostridia</taxon>
        <taxon>Lachnospirales</taxon>
        <taxon>Lachnospiraceae</taxon>
        <taxon>Butyribacter</taxon>
    </lineage>
</organism>
<evidence type="ECO:0000313" key="1">
    <source>
        <dbReference type="EMBL" id="KQC86028.1"/>
    </source>
</evidence>
<dbReference type="EMBL" id="LLKB01000001">
    <property type="protein sequence ID" value="KQC86028.1"/>
    <property type="molecule type" value="Genomic_DNA"/>
</dbReference>
<gene>
    <name evidence="1" type="ORF">APZ18_02205</name>
</gene>
<dbReference type="Proteomes" id="UP000050833">
    <property type="component" value="Unassembled WGS sequence"/>
</dbReference>
<evidence type="ECO:0000313" key="2">
    <source>
        <dbReference type="Proteomes" id="UP000050833"/>
    </source>
</evidence>
<accession>A0AAW3JVG3</accession>
<dbReference type="AlphaFoldDB" id="A0AAW3JVG3"/>
<dbReference type="RefSeq" id="WP_055941203.1">
    <property type="nucleotide sequence ID" value="NZ_JAQDDZ010000003.1"/>
</dbReference>
<keyword evidence="2" id="KW-1185">Reference proteome</keyword>
<proteinExistence type="predicted"/>
<evidence type="ECO:0008006" key="3">
    <source>
        <dbReference type="Google" id="ProtNLM"/>
    </source>
</evidence>
<sequence>MSPRTGRPKSDNNKNVMFRVRLDKDMVEKLEAASKNLEITKSDVVRNGIENEYQRSIKK</sequence>
<name>A0AAW3JVG3_9FIRM</name>